<evidence type="ECO:0000256" key="3">
    <source>
        <dbReference type="ARBA" id="ARBA00022574"/>
    </source>
</evidence>
<evidence type="ECO:0000256" key="1">
    <source>
        <dbReference type="ARBA" id="ARBA00004604"/>
    </source>
</evidence>
<keyword evidence="7" id="KW-1185">Reference proteome</keyword>
<gene>
    <name evidence="6" type="ORF">Zmor_012233</name>
</gene>
<dbReference type="InterPro" id="IPR045161">
    <property type="entry name" value="Utp18"/>
</dbReference>
<reference evidence="6" key="1">
    <citation type="journal article" date="2023" name="G3 (Bethesda)">
        <title>Whole genome assemblies of Zophobas morio and Tenebrio molitor.</title>
        <authorList>
            <person name="Kaur S."/>
            <person name="Stinson S.A."/>
            <person name="diCenzo G.C."/>
        </authorList>
    </citation>
    <scope>NUCLEOTIDE SEQUENCE</scope>
    <source>
        <strain evidence="6">QUZm001</strain>
    </source>
</reference>
<accession>A0AA38HGE5</accession>
<comment type="subcellular location">
    <subcellularLocation>
        <location evidence="1">Nucleus</location>
        <location evidence="1">Nucleolus</location>
    </subcellularLocation>
</comment>
<name>A0AA38HGE5_9CUCU</name>
<dbReference type="GO" id="GO:0034388">
    <property type="term" value="C:Pwp2p-containing subcomplex of 90S preribosome"/>
    <property type="evidence" value="ECO:0007669"/>
    <property type="project" value="TreeGrafter"/>
</dbReference>
<evidence type="ECO:0000256" key="4">
    <source>
        <dbReference type="ARBA" id="ARBA00022737"/>
    </source>
</evidence>
<keyword evidence="3" id="KW-0853">WD repeat</keyword>
<dbReference type="InterPro" id="IPR015943">
    <property type="entry name" value="WD40/YVTN_repeat-like_dom_sf"/>
</dbReference>
<keyword evidence="5" id="KW-0539">Nucleus</keyword>
<dbReference type="SUPFAM" id="SSF50978">
    <property type="entry name" value="WD40 repeat-like"/>
    <property type="match status" value="1"/>
</dbReference>
<dbReference type="EMBL" id="JALNTZ010003839">
    <property type="protein sequence ID" value="KAJ3615874.1"/>
    <property type="molecule type" value="Genomic_DNA"/>
</dbReference>
<evidence type="ECO:0000256" key="5">
    <source>
        <dbReference type="ARBA" id="ARBA00023242"/>
    </source>
</evidence>
<dbReference type="Gene3D" id="2.130.10.10">
    <property type="entry name" value="YVTN repeat-like/Quinoprotein amine dehydrogenase"/>
    <property type="match status" value="1"/>
</dbReference>
<dbReference type="GO" id="GO:0032040">
    <property type="term" value="C:small-subunit processome"/>
    <property type="evidence" value="ECO:0007669"/>
    <property type="project" value="TreeGrafter"/>
</dbReference>
<dbReference type="PANTHER" id="PTHR18359:SF0">
    <property type="entry name" value="U3 SMALL NUCLEOLAR RNA-ASSOCIATED PROTEIN 18 HOMOLOG"/>
    <property type="match status" value="1"/>
</dbReference>
<evidence type="ECO:0000256" key="2">
    <source>
        <dbReference type="ARBA" id="ARBA00022552"/>
    </source>
</evidence>
<sequence>MVFIGVLIVIGDGEVYVWDLSRRVCIHKFRDEGCLSGTAVANSGRFIACGSRSGIVNIYDSAACMKTATPKPLKSVLNLTTRTDILAFNHDSQILLMASRAQRDHLKLLHTGSLSVFSNWPTASTPLRHVHASCFSPNSGYLAIGNDRGHALLYRLSHYDVS</sequence>
<dbReference type="PANTHER" id="PTHR18359">
    <property type="entry name" value="WD-REPEAT PROTEIN-RELATED"/>
    <property type="match status" value="1"/>
</dbReference>
<keyword evidence="4" id="KW-0677">Repeat</keyword>
<keyword evidence="2" id="KW-0698">rRNA processing</keyword>
<dbReference type="AlphaFoldDB" id="A0AA38HGE5"/>
<comment type="caution">
    <text evidence="6">The sequence shown here is derived from an EMBL/GenBank/DDBJ whole genome shotgun (WGS) entry which is preliminary data.</text>
</comment>
<organism evidence="6 7">
    <name type="scientific">Zophobas morio</name>
    <dbReference type="NCBI Taxonomy" id="2755281"/>
    <lineage>
        <taxon>Eukaryota</taxon>
        <taxon>Metazoa</taxon>
        <taxon>Ecdysozoa</taxon>
        <taxon>Arthropoda</taxon>
        <taxon>Hexapoda</taxon>
        <taxon>Insecta</taxon>
        <taxon>Pterygota</taxon>
        <taxon>Neoptera</taxon>
        <taxon>Endopterygota</taxon>
        <taxon>Coleoptera</taxon>
        <taxon>Polyphaga</taxon>
        <taxon>Cucujiformia</taxon>
        <taxon>Tenebrionidae</taxon>
        <taxon>Zophobas</taxon>
    </lineage>
</organism>
<evidence type="ECO:0000313" key="6">
    <source>
        <dbReference type="EMBL" id="KAJ3615874.1"/>
    </source>
</evidence>
<protein>
    <submittedName>
        <fullName evidence="6">Uncharacterized protein</fullName>
    </submittedName>
</protein>
<dbReference type="Proteomes" id="UP001168821">
    <property type="component" value="Unassembled WGS sequence"/>
</dbReference>
<dbReference type="GO" id="GO:0006364">
    <property type="term" value="P:rRNA processing"/>
    <property type="evidence" value="ECO:0007669"/>
    <property type="project" value="UniProtKB-KW"/>
</dbReference>
<evidence type="ECO:0000313" key="7">
    <source>
        <dbReference type="Proteomes" id="UP001168821"/>
    </source>
</evidence>
<dbReference type="InterPro" id="IPR036322">
    <property type="entry name" value="WD40_repeat_dom_sf"/>
</dbReference>
<proteinExistence type="predicted"/>